<proteinExistence type="predicted"/>
<gene>
    <name evidence="2" type="ORF">PACLA_8A018564</name>
</gene>
<dbReference type="AlphaFoldDB" id="A0A7D9J4R2"/>
<name>A0A7D9J4R2_PARCT</name>
<dbReference type="EMBL" id="CACRXK020011643">
    <property type="protein sequence ID" value="CAB4021821.1"/>
    <property type="molecule type" value="Genomic_DNA"/>
</dbReference>
<sequence>MNPRILLNSSKALTGYTEKTSLRVKPNVYQRLTSLRPALAFLTYQSHSSQSKRTRRQTEKRQRQK</sequence>
<evidence type="ECO:0000313" key="2">
    <source>
        <dbReference type="EMBL" id="CAB4021821.1"/>
    </source>
</evidence>
<feature type="non-terminal residue" evidence="2">
    <location>
        <position position="65"/>
    </location>
</feature>
<evidence type="ECO:0000256" key="1">
    <source>
        <dbReference type="SAM" id="MobiDB-lite"/>
    </source>
</evidence>
<feature type="region of interest" description="Disordered" evidence="1">
    <location>
        <begin position="43"/>
        <end position="65"/>
    </location>
</feature>
<reference evidence="2" key="1">
    <citation type="submission" date="2020-04" db="EMBL/GenBank/DDBJ databases">
        <authorList>
            <person name="Alioto T."/>
            <person name="Alioto T."/>
            <person name="Gomez Garrido J."/>
        </authorList>
    </citation>
    <scope>NUCLEOTIDE SEQUENCE</scope>
    <source>
        <strain evidence="2">A484AB</strain>
    </source>
</reference>
<keyword evidence="3" id="KW-1185">Reference proteome</keyword>
<dbReference type="Proteomes" id="UP001152795">
    <property type="component" value="Unassembled WGS sequence"/>
</dbReference>
<protein>
    <submittedName>
        <fullName evidence="2">Uncharacterized protein</fullName>
    </submittedName>
</protein>
<comment type="caution">
    <text evidence="2">The sequence shown here is derived from an EMBL/GenBank/DDBJ whole genome shotgun (WGS) entry which is preliminary data.</text>
</comment>
<accession>A0A7D9J4R2</accession>
<evidence type="ECO:0000313" key="3">
    <source>
        <dbReference type="Proteomes" id="UP001152795"/>
    </source>
</evidence>
<organism evidence="2 3">
    <name type="scientific">Paramuricea clavata</name>
    <name type="common">Red gorgonian</name>
    <name type="synonym">Violescent sea-whip</name>
    <dbReference type="NCBI Taxonomy" id="317549"/>
    <lineage>
        <taxon>Eukaryota</taxon>
        <taxon>Metazoa</taxon>
        <taxon>Cnidaria</taxon>
        <taxon>Anthozoa</taxon>
        <taxon>Octocorallia</taxon>
        <taxon>Malacalcyonacea</taxon>
        <taxon>Plexauridae</taxon>
        <taxon>Paramuricea</taxon>
    </lineage>
</organism>
<feature type="compositionally biased region" description="Basic and acidic residues" evidence="1">
    <location>
        <begin position="56"/>
        <end position="65"/>
    </location>
</feature>